<evidence type="ECO:0000313" key="2">
    <source>
        <dbReference type="EMBL" id="KAF5467462.1"/>
    </source>
</evidence>
<dbReference type="AlphaFoldDB" id="A0A833XHU0"/>
<reference evidence="2" key="2">
    <citation type="submission" date="2020-03" db="EMBL/GenBank/DDBJ databases">
        <title>Walnut 2.0.</title>
        <authorList>
            <person name="Marrano A."/>
            <person name="Britton M."/>
            <person name="Zimin A.V."/>
            <person name="Zaini P.A."/>
            <person name="Workman R."/>
            <person name="Puiu D."/>
            <person name="Bianco L."/>
            <person name="Allen B.J."/>
            <person name="Troggio M."/>
            <person name="Leslie C.A."/>
            <person name="Timp W."/>
            <person name="Dendekar A."/>
            <person name="Salzberg S.L."/>
            <person name="Neale D.B."/>
        </authorList>
    </citation>
    <scope>NUCLEOTIDE SEQUENCE</scope>
    <source>
        <tissue evidence="2">Leaves</tissue>
    </source>
</reference>
<sequence length="107" mass="11664">MAITTCAVIPPKSRELAGPDVPRYVLLTVGYSLFCSLFVIVLVHADIWTGSIFAYTRFDDVQLILGKLGMFCLSLQFSGVSIEAFIAKMEEFLSFGAGHTGVHSCLL</sequence>
<comment type="caution">
    <text evidence="2">The sequence shown here is derived from an EMBL/GenBank/DDBJ whole genome shotgun (WGS) entry which is preliminary data.</text>
</comment>
<keyword evidence="1" id="KW-0812">Transmembrane</keyword>
<keyword evidence="1" id="KW-0472">Membrane</keyword>
<protein>
    <submittedName>
        <fullName evidence="2">Uncharacterized protein</fullName>
    </submittedName>
</protein>
<gene>
    <name evidence="2" type="ORF">F2P56_017283</name>
</gene>
<evidence type="ECO:0000313" key="3">
    <source>
        <dbReference type="Proteomes" id="UP000619265"/>
    </source>
</evidence>
<feature type="transmembrane region" description="Helical" evidence="1">
    <location>
        <begin position="64"/>
        <end position="86"/>
    </location>
</feature>
<name>A0A833XHU0_JUGRE</name>
<dbReference type="Proteomes" id="UP000619265">
    <property type="component" value="Unassembled WGS sequence"/>
</dbReference>
<keyword evidence="1" id="KW-1133">Transmembrane helix</keyword>
<reference evidence="2" key="1">
    <citation type="submission" date="2015-10" db="EMBL/GenBank/DDBJ databases">
        <authorList>
            <person name="Martinez-Garcia P.J."/>
            <person name="Crepeau M.W."/>
            <person name="Puiu D."/>
            <person name="Gonzalez-Ibeas D."/>
            <person name="Whalen J."/>
            <person name="Stevens K."/>
            <person name="Paul R."/>
            <person name="Butterfield T."/>
            <person name="Britton M."/>
            <person name="Reagan R."/>
            <person name="Chakraborty S."/>
            <person name="Walawage S.L."/>
            <person name="Vasquez-Gross H.A."/>
            <person name="Cardeno C."/>
            <person name="Famula R."/>
            <person name="Pratt K."/>
            <person name="Kuruganti S."/>
            <person name="Aradhya M.K."/>
            <person name="Leslie C.A."/>
            <person name="Dandekar A.M."/>
            <person name="Salzberg S.L."/>
            <person name="Wegrzyn J.L."/>
            <person name="Langley C.H."/>
            <person name="Neale D.B."/>
        </authorList>
    </citation>
    <scope>NUCLEOTIDE SEQUENCE</scope>
    <source>
        <tissue evidence="2">Leaves</tissue>
    </source>
</reference>
<dbReference type="EMBL" id="LIHL02000007">
    <property type="protein sequence ID" value="KAF5467462.1"/>
    <property type="molecule type" value="Genomic_DNA"/>
</dbReference>
<accession>A0A833XHU0</accession>
<proteinExistence type="predicted"/>
<evidence type="ECO:0000256" key="1">
    <source>
        <dbReference type="SAM" id="Phobius"/>
    </source>
</evidence>
<organism evidence="2 3">
    <name type="scientific">Juglans regia</name>
    <name type="common">English walnut</name>
    <dbReference type="NCBI Taxonomy" id="51240"/>
    <lineage>
        <taxon>Eukaryota</taxon>
        <taxon>Viridiplantae</taxon>
        <taxon>Streptophyta</taxon>
        <taxon>Embryophyta</taxon>
        <taxon>Tracheophyta</taxon>
        <taxon>Spermatophyta</taxon>
        <taxon>Magnoliopsida</taxon>
        <taxon>eudicotyledons</taxon>
        <taxon>Gunneridae</taxon>
        <taxon>Pentapetalae</taxon>
        <taxon>rosids</taxon>
        <taxon>fabids</taxon>
        <taxon>Fagales</taxon>
        <taxon>Juglandaceae</taxon>
        <taxon>Juglans</taxon>
    </lineage>
</organism>
<feature type="transmembrane region" description="Helical" evidence="1">
    <location>
        <begin position="24"/>
        <end position="44"/>
    </location>
</feature>
<dbReference type="Gramene" id="Jr07_38200_p1">
    <property type="protein sequence ID" value="cds.Jr07_38200_p1"/>
    <property type="gene ID" value="Jr07_38200"/>
</dbReference>
<feature type="non-terminal residue" evidence="2">
    <location>
        <position position="1"/>
    </location>
</feature>